<dbReference type="EMBL" id="BKCJ011402328">
    <property type="protein sequence ID" value="GFD30265.1"/>
    <property type="molecule type" value="Genomic_DNA"/>
</dbReference>
<feature type="non-terminal residue" evidence="1">
    <location>
        <position position="22"/>
    </location>
</feature>
<reference evidence="1" key="1">
    <citation type="journal article" date="2019" name="Sci. Rep.">
        <title>Draft genome of Tanacetum cinerariifolium, the natural source of mosquito coil.</title>
        <authorList>
            <person name="Yamashiro T."/>
            <person name="Shiraishi A."/>
            <person name="Satake H."/>
            <person name="Nakayama K."/>
        </authorList>
    </citation>
    <scope>NUCLEOTIDE SEQUENCE</scope>
</reference>
<evidence type="ECO:0000313" key="1">
    <source>
        <dbReference type="EMBL" id="GFD30265.1"/>
    </source>
</evidence>
<name>A0A699V4T1_TANCI</name>
<accession>A0A699V4T1</accession>
<organism evidence="1">
    <name type="scientific">Tanacetum cinerariifolium</name>
    <name type="common">Dalmatian daisy</name>
    <name type="synonym">Chrysanthemum cinerariifolium</name>
    <dbReference type="NCBI Taxonomy" id="118510"/>
    <lineage>
        <taxon>Eukaryota</taxon>
        <taxon>Viridiplantae</taxon>
        <taxon>Streptophyta</taxon>
        <taxon>Embryophyta</taxon>
        <taxon>Tracheophyta</taxon>
        <taxon>Spermatophyta</taxon>
        <taxon>Magnoliopsida</taxon>
        <taxon>eudicotyledons</taxon>
        <taxon>Gunneridae</taxon>
        <taxon>Pentapetalae</taxon>
        <taxon>asterids</taxon>
        <taxon>campanulids</taxon>
        <taxon>Asterales</taxon>
        <taxon>Asteraceae</taxon>
        <taxon>Asteroideae</taxon>
        <taxon>Anthemideae</taxon>
        <taxon>Anthemidinae</taxon>
        <taxon>Tanacetum</taxon>
    </lineage>
</organism>
<sequence length="22" mass="2209">MGAGLWPPVLVKVVGRGSRGDG</sequence>
<dbReference type="AlphaFoldDB" id="A0A699V4T1"/>
<proteinExistence type="predicted"/>
<comment type="caution">
    <text evidence="1">The sequence shown here is derived from an EMBL/GenBank/DDBJ whole genome shotgun (WGS) entry which is preliminary data.</text>
</comment>
<gene>
    <name evidence="1" type="ORF">Tci_902234</name>
</gene>
<protein>
    <submittedName>
        <fullName evidence="1">Uncharacterized protein</fullName>
    </submittedName>
</protein>